<accession>A0A9P6XMC9</accession>
<feature type="compositionally biased region" description="Gly residues" evidence="1">
    <location>
        <begin position="27"/>
        <end position="39"/>
    </location>
</feature>
<proteinExistence type="predicted"/>
<keyword evidence="3" id="KW-1185">Reference proteome</keyword>
<gene>
    <name evidence="2" type="ORF">G6F50_018448</name>
</gene>
<name>A0A9P6XMC9_9FUNG</name>
<feature type="region of interest" description="Disordered" evidence="1">
    <location>
        <begin position="1"/>
        <end position="90"/>
    </location>
</feature>
<reference evidence="2 3" key="1">
    <citation type="journal article" date="2020" name="Microb. Genom.">
        <title>Genetic diversity of clinical and environmental Mucorales isolates obtained from an investigation of mucormycosis cases among solid organ transplant recipients.</title>
        <authorList>
            <person name="Nguyen M.H."/>
            <person name="Kaul D."/>
            <person name="Muto C."/>
            <person name="Cheng S.J."/>
            <person name="Richter R.A."/>
            <person name="Bruno V.M."/>
            <person name="Liu G."/>
            <person name="Beyhan S."/>
            <person name="Sundermann A.J."/>
            <person name="Mounaud S."/>
            <person name="Pasculle A.W."/>
            <person name="Nierman W.C."/>
            <person name="Driscoll E."/>
            <person name="Cumbie R."/>
            <person name="Clancy C.J."/>
            <person name="Dupont C.L."/>
        </authorList>
    </citation>
    <scope>NUCLEOTIDE SEQUENCE [LARGE SCALE GENOMIC DNA]</scope>
    <source>
        <strain evidence="2 3">GL24</strain>
    </source>
</reference>
<dbReference type="Proteomes" id="UP000740926">
    <property type="component" value="Unassembled WGS sequence"/>
</dbReference>
<evidence type="ECO:0000256" key="1">
    <source>
        <dbReference type="SAM" id="MobiDB-lite"/>
    </source>
</evidence>
<evidence type="ECO:0000313" key="2">
    <source>
        <dbReference type="EMBL" id="KAG1525569.1"/>
    </source>
</evidence>
<sequence length="90" mass="9732">MGHPQHVFGQPAHADAQPRRPPRVGVGNRGQAGRAGGQRLGRSLQRQRHLDRAGGRQPARAGGHVPDVPRPGKDRERAGGGNQRQARRHP</sequence>
<dbReference type="EMBL" id="JAANIU010018224">
    <property type="protein sequence ID" value="KAG1525569.1"/>
    <property type="molecule type" value="Genomic_DNA"/>
</dbReference>
<organism evidence="2 3">
    <name type="scientific">Rhizopus delemar</name>
    <dbReference type="NCBI Taxonomy" id="936053"/>
    <lineage>
        <taxon>Eukaryota</taxon>
        <taxon>Fungi</taxon>
        <taxon>Fungi incertae sedis</taxon>
        <taxon>Mucoromycota</taxon>
        <taxon>Mucoromycotina</taxon>
        <taxon>Mucoromycetes</taxon>
        <taxon>Mucorales</taxon>
        <taxon>Mucorineae</taxon>
        <taxon>Rhizopodaceae</taxon>
        <taxon>Rhizopus</taxon>
    </lineage>
</organism>
<comment type="caution">
    <text evidence="2">The sequence shown here is derived from an EMBL/GenBank/DDBJ whole genome shotgun (WGS) entry which is preliminary data.</text>
</comment>
<dbReference type="AlphaFoldDB" id="A0A9P6XMC9"/>
<protein>
    <submittedName>
        <fullName evidence="2">Uncharacterized protein</fullName>
    </submittedName>
</protein>
<evidence type="ECO:0000313" key="3">
    <source>
        <dbReference type="Proteomes" id="UP000740926"/>
    </source>
</evidence>